<dbReference type="InterPro" id="IPR016032">
    <property type="entry name" value="Sig_transdc_resp-reg_C-effctor"/>
</dbReference>
<feature type="region of interest" description="Disordered" evidence="4">
    <location>
        <begin position="116"/>
        <end position="146"/>
    </location>
</feature>
<evidence type="ECO:0000259" key="5">
    <source>
        <dbReference type="PROSITE" id="PS50043"/>
    </source>
</evidence>
<evidence type="ECO:0000313" key="7">
    <source>
        <dbReference type="Proteomes" id="UP000054011"/>
    </source>
</evidence>
<feature type="domain" description="HTH luxR-type" evidence="5">
    <location>
        <begin position="139"/>
        <end position="204"/>
    </location>
</feature>
<dbReference type="Pfam" id="PF00196">
    <property type="entry name" value="GerE"/>
    <property type="match status" value="1"/>
</dbReference>
<keyword evidence="7" id="KW-1185">Reference proteome</keyword>
<keyword evidence="1" id="KW-0805">Transcription regulation</keyword>
<dbReference type="PRINTS" id="PR00038">
    <property type="entry name" value="HTHLUXR"/>
</dbReference>
<accession>A0A100Y3D2</accession>
<evidence type="ECO:0000256" key="4">
    <source>
        <dbReference type="SAM" id="MobiDB-lite"/>
    </source>
</evidence>
<dbReference type="InterPro" id="IPR036388">
    <property type="entry name" value="WH-like_DNA-bd_sf"/>
</dbReference>
<dbReference type="PANTHER" id="PTHR44688">
    <property type="entry name" value="DNA-BINDING TRANSCRIPTIONAL ACTIVATOR DEVR_DOSR"/>
    <property type="match status" value="1"/>
</dbReference>
<organism evidence="6 7">
    <name type="scientific">Streptomyces kanasensis</name>
    <dbReference type="NCBI Taxonomy" id="936756"/>
    <lineage>
        <taxon>Bacteria</taxon>
        <taxon>Bacillati</taxon>
        <taxon>Actinomycetota</taxon>
        <taxon>Actinomycetes</taxon>
        <taxon>Kitasatosporales</taxon>
        <taxon>Streptomycetaceae</taxon>
        <taxon>Streptomyces</taxon>
    </lineage>
</organism>
<evidence type="ECO:0000256" key="2">
    <source>
        <dbReference type="ARBA" id="ARBA00023125"/>
    </source>
</evidence>
<dbReference type="STRING" id="936756.ATE80_20795"/>
<dbReference type="PROSITE" id="PS50043">
    <property type="entry name" value="HTH_LUXR_2"/>
    <property type="match status" value="1"/>
</dbReference>
<protein>
    <recommendedName>
        <fullName evidence="5">HTH luxR-type domain-containing protein</fullName>
    </recommendedName>
</protein>
<reference evidence="6 7" key="1">
    <citation type="submission" date="2015-11" db="EMBL/GenBank/DDBJ databases">
        <title>Genome-wide analysis reveals the secondary metabolome in Streptomyces kanasensis ZX01.</title>
        <authorList>
            <person name="Zhang G."/>
            <person name="Han L."/>
            <person name="Feng J."/>
            <person name="Zhang X."/>
        </authorList>
    </citation>
    <scope>NUCLEOTIDE SEQUENCE [LARGE SCALE GENOMIC DNA]</scope>
    <source>
        <strain evidence="6 7">ZX01</strain>
    </source>
</reference>
<dbReference type="PANTHER" id="PTHR44688:SF16">
    <property type="entry name" value="DNA-BINDING TRANSCRIPTIONAL ACTIVATOR DEVR_DOSR"/>
    <property type="match status" value="1"/>
</dbReference>
<dbReference type="InterPro" id="IPR000792">
    <property type="entry name" value="Tscrpt_reg_LuxR_C"/>
</dbReference>
<dbReference type="Gene3D" id="1.10.10.10">
    <property type="entry name" value="Winged helix-like DNA-binding domain superfamily/Winged helix DNA-binding domain"/>
    <property type="match status" value="1"/>
</dbReference>
<dbReference type="SUPFAM" id="SSF46894">
    <property type="entry name" value="C-terminal effector domain of the bipartite response regulators"/>
    <property type="match status" value="1"/>
</dbReference>
<name>A0A100Y3D2_9ACTN</name>
<dbReference type="CDD" id="cd06170">
    <property type="entry name" value="LuxR_C_like"/>
    <property type="match status" value="1"/>
</dbReference>
<gene>
    <name evidence="6" type="ORF">ATE80_20795</name>
</gene>
<dbReference type="GO" id="GO:0003677">
    <property type="term" value="F:DNA binding"/>
    <property type="evidence" value="ECO:0007669"/>
    <property type="project" value="UniProtKB-KW"/>
</dbReference>
<comment type="caution">
    <text evidence="6">The sequence shown here is derived from an EMBL/GenBank/DDBJ whole genome shotgun (WGS) entry which is preliminary data.</text>
</comment>
<keyword evidence="2" id="KW-0238">DNA-binding</keyword>
<sequence length="212" mass="21775">MLDLAVGVLEARTPDHLWRSVARELLVALDAGAVVLWDGREPAGGAGVVVRRPAAPGGTPGGVFRAPHVLDVPLPGAGGRAFLVYREGRPFTSRDRLYCARVRPLLAAAAGRCAPPAHAGATAAPPGRTTAATPPGPAGGTGRAPLTGREVTVLRMLSEGLPATAMARRLGISVRTVHKHLGNLYRKLGAADRLGAVLRAQEAGLLTPARAG</sequence>
<dbReference type="AlphaFoldDB" id="A0A100Y3D2"/>
<evidence type="ECO:0000313" key="6">
    <source>
        <dbReference type="EMBL" id="KUH36955.1"/>
    </source>
</evidence>
<feature type="compositionally biased region" description="Low complexity" evidence="4">
    <location>
        <begin position="116"/>
        <end position="133"/>
    </location>
</feature>
<evidence type="ECO:0000256" key="3">
    <source>
        <dbReference type="ARBA" id="ARBA00023163"/>
    </source>
</evidence>
<dbReference type="GO" id="GO:0006355">
    <property type="term" value="P:regulation of DNA-templated transcription"/>
    <property type="evidence" value="ECO:0007669"/>
    <property type="project" value="InterPro"/>
</dbReference>
<dbReference type="SMART" id="SM00421">
    <property type="entry name" value="HTH_LUXR"/>
    <property type="match status" value="1"/>
</dbReference>
<keyword evidence="3" id="KW-0804">Transcription</keyword>
<evidence type="ECO:0000256" key="1">
    <source>
        <dbReference type="ARBA" id="ARBA00023015"/>
    </source>
</evidence>
<dbReference type="Proteomes" id="UP000054011">
    <property type="component" value="Unassembled WGS sequence"/>
</dbReference>
<proteinExistence type="predicted"/>
<dbReference type="EMBL" id="LNSV01000059">
    <property type="protein sequence ID" value="KUH36955.1"/>
    <property type="molecule type" value="Genomic_DNA"/>
</dbReference>